<organism evidence="2 3">
    <name type="scientific">Nocardia salmonicida</name>
    <dbReference type="NCBI Taxonomy" id="53431"/>
    <lineage>
        <taxon>Bacteria</taxon>
        <taxon>Bacillati</taxon>
        <taxon>Actinomycetota</taxon>
        <taxon>Actinomycetes</taxon>
        <taxon>Mycobacteriales</taxon>
        <taxon>Nocardiaceae</taxon>
        <taxon>Nocardia</taxon>
    </lineage>
</organism>
<keyword evidence="3" id="KW-1185">Reference proteome</keyword>
<feature type="domain" description="DUF218" evidence="1">
    <location>
        <begin position="68"/>
        <end position="191"/>
    </location>
</feature>
<dbReference type="GeneID" id="91375992"/>
<evidence type="ECO:0000313" key="2">
    <source>
        <dbReference type="EMBL" id="WTY33195.1"/>
    </source>
</evidence>
<evidence type="ECO:0000313" key="3">
    <source>
        <dbReference type="Proteomes" id="UP001621418"/>
    </source>
</evidence>
<gene>
    <name evidence="2" type="ORF">OG308_17700</name>
</gene>
<dbReference type="RefSeq" id="WP_328661905.1">
    <property type="nucleotide sequence ID" value="NZ_CP108014.1"/>
</dbReference>
<evidence type="ECO:0000259" key="1">
    <source>
        <dbReference type="Pfam" id="PF02698"/>
    </source>
</evidence>
<proteinExistence type="predicted"/>
<dbReference type="CDD" id="cd06259">
    <property type="entry name" value="YdcF-like"/>
    <property type="match status" value="1"/>
</dbReference>
<accession>A0ABZ1MZZ2</accession>
<dbReference type="Pfam" id="PF02698">
    <property type="entry name" value="DUF218"/>
    <property type="match status" value="1"/>
</dbReference>
<dbReference type="EMBL" id="CP109527">
    <property type="protein sequence ID" value="WTY33195.1"/>
    <property type="molecule type" value="Genomic_DNA"/>
</dbReference>
<reference evidence="2 3" key="1">
    <citation type="submission" date="2022-10" db="EMBL/GenBank/DDBJ databases">
        <title>The complete genomes of actinobacterial strains from the NBC collection.</title>
        <authorList>
            <person name="Joergensen T.S."/>
            <person name="Alvarez Arevalo M."/>
            <person name="Sterndorff E.B."/>
            <person name="Faurdal D."/>
            <person name="Vuksanovic O."/>
            <person name="Mourched A.-S."/>
            <person name="Charusanti P."/>
            <person name="Shaw S."/>
            <person name="Blin K."/>
            <person name="Weber T."/>
        </authorList>
    </citation>
    <scope>NUCLEOTIDE SEQUENCE [LARGE SCALE GENOMIC DNA]</scope>
    <source>
        <strain evidence="2 3">NBC_01413</strain>
    </source>
</reference>
<dbReference type="InterPro" id="IPR003848">
    <property type="entry name" value="DUF218"/>
</dbReference>
<protein>
    <submittedName>
        <fullName evidence="2">YdcF family protein</fullName>
    </submittedName>
</protein>
<dbReference type="Proteomes" id="UP001621418">
    <property type="component" value="Chromosome"/>
</dbReference>
<sequence>MEPTEYSGGERSAAAPLVCTATIVAALLRMPSGATDDGVSAMRRRTRAVTSGGPLVVPKFEFHGPNTAIVVLGRGVPPGGAMCRDSISRLRTGYVQALLAPASPIVVAGGHPARGSVEAAAMACWLIAVGMVAERVHVAPPDVDNDDGAARSSARLLRAIGIREAVVISSADHIERAAEVLAATGIEVVGTVTPDQVPALAWNTV</sequence>
<name>A0ABZ1MZZ2_9NOCA</name>